<name>A0ABX8VAJ1_9FLAO</name>
<evidence type="ECO:0000259" key="2">
    <source>
        <dbReference type="Pfam" id="PF01551"/>
    </source>
</evidence>
<feature type="signal peptide" evidence="1">
    <location>
        <begin position="1"/>
        <end position="16"/>
    </location>
</feature>
<gene>
    <name evidence="3" type="ORF">K1I41_11925</name>
</gene>
<dbReference type="EMBL" id="CP080429">
    <property type="protein sequence ID" value="QYJ68218.1"/>
    <property type="molecule type" value="Genomic_DNA"/>
</dbReference>
<reference evidence="3 4" key="1">
    <citation type="submission" date="2021-07" db="EMBL/GenBank/DDBJ databases">
        <title>Flavobacterium WSW3-B6 sp.nov, isolated from seaweed.</title>
        <authorList>
            <person name="Muhammad N."/>
            <person name="Ho H."/>
            <person name="Lee Y.-J."/>
            <person name="Nguyen T."/>
            <person name="Ho J."/>
            <person name="Kim S.-G."/>
        </authorList>
    </citation>
    <scope>NUCLEOTIDE SEQUENCE [LARGE SCALE GENOMIC DNA]</scope>
    <source>
        <strain evidence="3 4">WSW3-B6</strain>
    </source>
</reference>
<dbReference type="InterPro" id="IPR050570">
    <property type="entry name" value="Cell_wall_metabolism_enzyme"/>
</dbReference>
<dbReference type="InterPro" id="IPR016047">
    <property type="entry name" value="M23ase_b-sheet_dom"/>
</dbReference>
<dbReference type="PANTHER" id="PTHR21666:SF285">
    <property type="entry name" value="M23 FAMILY METALLOPEPTIDASE"/>
    <property type="match status" value="1"/>
</dbReference>
<sequence length="573" mass="64739">MVSRLFFLLFTLISFAQQQYPEDYFKPPLDLPVCPSGTFGEVRSNHFHAGLDYRTQKRTGFPVHAAADGYVSRIKVSTYGYGTALYITHPNGYTTVYAHLESYAPKIDDVVRAEQYRRKLFQVEMFFKPNEIPVQQGETVAISGNTGSSGGPHLHFEYRDTETQKIINPLHFGLKKLMTDTQAPRIKGLMVYPLNDDAVVNGSNVPVTIPVVLQKDGTYRANAVMAKGTVGLSINASDRSTGSTNNNGVYKVQLFRNDTLDFNYTFDTFAFSETRYANNFIDYAYYHKKRQRFHKLFTQTPYPLSVVSGNTSNGQFEVLPNNTPHNFTIEVADFHGNKTTVHGTIVHTATDAKTNKKEKNTPYFVAAAKDNTYSKDGVTVHIPSGTFYEDFYMDFEVNDSVLYLHNPTVPVHKNITLSFDVSHLSPEVLQKTFISGFSEKRRSYHTSHLENGKLTAKVKALGNYKLDQDTIAPKIYTPSFKEGSWISKQQTFSLKISDNFAGIATFDAWLNNKWVLLHYEHKTNTVFHNFSDGIVANGRNDLKVVVTDNVGNSTTYNTHFFRTQNTNAVENDK</sequence>
<organism evidence="3 4">
    <name type="scientific">Flavobacterium litorale</name>
    <dbReference type="NCBI Taxonomy" id="2856519"/>
    <lineage>
        <taxon>Bacteria</taxon>
        <taxon>Pseudomonadati</taxon>
        <taxon>Bacteroidota</taxon>
        <taxon>Flavobacteriia</taxon>
        <taxon>Flavobacteriales</taxon>
        <taxon>Flavobacteriaceae</taxon>
        <taxon>Flavobacterium</taxon>
    </lineage>
</organism>
<dbReference type="InterPro" id="IPR011055">
    <property type="entry name" value="Dup_hybrid_motif"/>
</dbReference>
<dbReference type="Pfam" id="PF01551">
    <property type="entry name" value="Peptidase_M23"/>
    <property type="match status" value="1"/>
</dbReference>
<evidence type="ECO:0000256" key="1">
    <source>
        <dbReference type="SAM" id="SignalP"/>
    </source>
</evidence>
<feature type="chain" id="PRO_5046484751" evidence="1">
    <location>
        <begin position="17"/>
        <end position="573"/>
    </location>
</feature>
<protein>
    <submittedName>
        <fullName evidence="3">M23 family metallopeptidase</fullName>
    </submittedName>
</protein>
<keyword evidence="1" id="KW-0732">Signal</keyword>
<dbReference type="CDD" id="cd12797">
    <property type="entry name" value="M23_peptidase"/>
    <property type="match status" value="1"/>
</dbReference>
<feature type="domain" description="M23ase beta-sheet core" evidence="2">
    <location>
        <begin position="47"/>
        <end position="115"/>
    </location>
</feature>
<dbReference type="Gene3D" id="2.70.70.10">
    <property type="entry name" value="Glucose Permease (Domain IIA)"/>
    <property type="match status" value="1"/>
</dbReference>
<dbReference type="RefSeq" id="WP_220640561.1">
    <property type="nucleotide sequence ID" value="NZ_CP080429.1"/>
</dbReference>
<evidence type="ECO:0000313" key="3">
    <source>
        <dbReference type="EMBL" id="QYJ68218.1"/>
    </source>
</evidence>
<dbReference type="Proteomes" id="UP000825381">
    <property type="component" value="Chromosome"/>
</dbReference>
<evidence type="ECO:0000313" key="4">
    <source>
        <dbReference type="Proteomes" id="UP000825381"/>
    </source>
</evidence>
<keyword evidence="4" id="KW-1185">Reference proteome</keyword>
<dbReference type="SUPFAM" id="SSF51261">
    <property type="entry name" value="Duplicated hybrid motif"/>
    <property type="match status" value="2"/>
</dbReference>
<proteinExistence type="predicted"/>
<dbReference type="PANTHER" id="PTHR21666">
    <property type="entry name" value="PEPTIDASE-RELATED"/>
    <property type="match status" value="1"/>
</dbReference>
<accession>A0ABX8VAJ1</accession>